<feature type="transmembrane region" description="Helical" evidence="6">
    <location>
        <begin position="196"/>
        <end position="218"/>
    </location>
</feature>
<reference evidence="9 10" key="1">
    <citation type="submission" date="2022-01" db="EMBL/GenBank/DDBJ databases">
        <title>Paraglaciecola sp. G1-23.</title>
        <authorList>
            <person name="Jin M.S."/>
            <person name="Han D.M."/>
            <person name="Kim H.M."/>
            <person name="Jeon C.O."/>
        </authorList>
    </citation>
    <scope>NUCLEOTIDE SEQUENCE [LARGE SCALE GENOMIC DNA]</scope>
    <source>
        <strain evidence="9 10">G1-23</strain>
    </source>
</reference>
<feature type="transmembrane region" description="Helical" evidence="6">
    <location>
        <begin position="344"/>
        <end position="364"/>
    </location>
</feature>
<dbReference type="PANTHER" id="PTHR31082">
    <property type="entry name" value="PHEROMONE-REGULATED MEMBRANE PROTEIN 10"/>
    <property type="match status" value="1"/>
</dbReference>
<keyword evidence="2 6" id="KW-0812">Transmembrane</keyword>
<feature type="domain" description="Threonine/serine exporter-like N-terminal" evidence="7">
    <location>
        <begin position="12"/>
        <end position="252"/>
    </location>
</feature>
<feature type="domain" description="Threonine/Serine exporter ThrE" evidence="8">
    <location>
        <begin position="275"/>
        <end position="400"/>
    </location>
</feature>
<feature type="transmembrane region" description="Helical" evidence="6">
    <location>
        <begin position="167"/>
        <end position="190"/>
    </location>
</feature>
<comment type="caution">
    <text evidence="9">The sequence shown here is derived from an EMBL/GenBank/DDBJ whole genome shotgun (WGS) entry which is preliminary data.</text>
</comment>
<keyword evidence="3 6" id="KW-1133">Transmembrane helix</keyword>
<dbReference type="Pfam" id="PF12821">
    <property type="entry name" value="ThrE_2"/>
    <property type="match status" value="1"/>
</dbReference>
<keyword evidence="10" id="KW-1185">Reference proteome</keyword>
<feature type="transmembrane region" description="Helical" evidence="6">
    <location>
        <begin position="384"/>
        <end position="402"/>
    </location>
</feature>
<evidence type="ECO:0000256" key="6">
    <source>
        <dbReference type="SAM" id="Phobius"/>
    </source>
</evidence>
<feature type="transmembrane region" description="Helical" evidence="6">
    <location>
        <begin position="270"/>
        <end position="288"/>
    </location>
</feature>
<feature type="transmembrane region" description="Helical" evidence="6">
    <location>
        <begin position="120"/>
        <end position="138"/>
    </location>
</feature>
<dbReference type="Proteomes" id="UP001521137">
    <property type="component" value="Unassembled WGS sequence"/>
</dbReference>
<feature type="transmembrane region" description="Helical" evidence="6">
    <location>
        <begin position="320"/>
        <end position="337"/>
    </location>
</feature>
<evidence type="ECO:0000313" key="9">
    <source>
        <dbReference type="EMBL" id="MCF2948386.1"/>
    </source>
</evidence>
<accession>A0ABS9D9T9</accession>
<keyword evidence="4 6" id="KW-0472">Membrane</keyword>
<feature type="transmembrane region" description="Helical" evidence="6">
    <location>
        <begin position="144"/>
        <end position="160"/>
    </location>
</feature>
<dbReference type="PANTHER" id="PTHR31082:SF4">
    <property type="entry name" value="PHEROMONE-REGULATED MEMBRANE PROTEIN 10"/>
    <property type="match status" value="1"/>
</dbReference>
<dbReference type="InterPro" id="IPR051361">
    <property type="entry name" value="ThrE/Ser_Exporter"/>
</dbReference>
<feature type="transmembrane region" description="Helical" evidence="6">
    <location>
        <begin position="239"/>
        <end position="258"/>
    </location>
</feature>
<dbReference type="Pfam" id="PF06738">
    <property type="entry name" value="ThrE"/>
    <property type="match status" value="1"/>
</dbReference>
<comment type="subcellular location">
    <subcellularLocation>
        <location evidence="1">Membrane</location>
        <topology evidence="1">Multi-pass membrane protein</topology>
    </subcellularLocation>
</comment>
<evidence type="ECO:0000256" key="3">
    <source>
        <dbReference type="ARBA" id="ARBA00022989"/>
    </source>
</evidence>
<name>A0ABS9D9T9_9ALTE</name>
<evidence type="ECO:0000256" key="5">
    <source>
        <dbReference type="ARBA" id="ARBA00034125"/>
    </source>
</evidence>
<dbReference type="RefSeq" id="WP_235312131.1">
    <property type="nucleotide sequence ID" value="NZ_JAKGAS010000004.1"/>
</dbReference>
<gene>
    <name evidence="9" type="ORF">L0668_09730</name>
</gene>
<dbReference type="InterPro" id="IPR010619">
    <property type="entry name" value="ThrE-like_N"/>
</dbReference>
<evidence type="ECO:0000259" key="8">
    <source>
        <dbReference type="Pfam" id="PF12821"/>
    </source>
</evidence>
<evidence type="ECO:0000256" key="1">
    <source>
        <dbReference type="ARBA" id="ARBA00004141"/>
    </source>
</evidence>
<sequence length="408" mass="44725">MNIIEFIFIRKFILKLGKMLHKYGTPAFRLEAYLTEVASYLGVHSSFISSPTSLTFMIWTDKHEDEYQIAVRLEPGEIDMNCLSLTDELANELLSGKLSLADADKHLDQINSLKSPYSNLLTGMAFGLGTGAFSMLMGASLPEVLWSGVLGLVVFFWTLWSQKSKRVNLMLEPISALFSALLACAISQYFQSSINIPLVVLSSVIFLVPGLSLTMGLAELSSRNLVSGTARVMDALMQFFKLYFGAFLGVAIGFALFGENTYTPAPSLPFWATWLAVFLLSISLVAVFRTRLKHIHWALMSAFIAYGITTWTSSLFDQEIGSFIGAFALGVFANLSSRLMNQPASIALMHGLIVLVPGAKTYIGLNSFISGKDFVNIDHVGQEVMIIFMSLVAGLIFANVVAPTKKAL</sequence>
<comment type="similarity">
    <text evidence="5">Belongs to the ThrE exporter (TC 2.A.79) family.</text>
</comment>
<dbReference type="InterPro" id="IPR024528">
    <property type="entry name" value="ThrE_2"/>
</dbReference>
<proteinExistence type="inferred from homology"/>
<feature type="transmembrane region" description="Helical" evidence="6">
    <location>
        <begin position="295"/>
        <end position="314"/>
    </location>
</feature>
<evidence type="ECO:0000256" key="4">
    <source>
        <dbReference type="ARBA" id="ARBA00023136"/>
    </source>
</evidence>
<evidence type="ECO:0000259" key="7">
    <source>
        <dbReference type="Pfam" id="PF06738"/>
    </source>
</evidence>
<organism evidence="9 10">
    <name type="scientific">Paraglaciecola algarum</name>
    <dbReference type="NCBI Taxonomy" id="3050085"/>
    <lineage>
        <taxon>Bacteria</taxon>
        <taxon>Pseudomonadati</taxon>
        <taxon>Pseudomonadota</taxon>
        <taxon>Gammaproteobacteria</taxon>
        <taxon>Alteromonadales</taxon>
        <taxon>Alteromonadaceae</taxon>
        <taxon>Paraglaciecola</taxon>
    </lineage>
</organism>
<dbReference type="EMBL" id="JAKGAS010000004">
    <property type="protein sequence ID" value="MCF2948386.1"/>
    <property type="molecule type" value="Genomic_DNA"/>
</dbReference>
<evidence type="ECO:0000256" key="2">
    <source>
        <dbReference type="ARBA" id="ARBA00022692"/>
    </source>
</evidence>
<protein>
    <submittedName>
        <fullName evidence="9">Threonine/serine exporter family protein</fullName>
    </submittedName>
</protein>
<evidence type="ECO:0000313" key="10">
    <source>
        <dbReference type="Proteomes" id="UP001521137"/>
    </source>
</evidence>